<name>A0AAF0E4L1_9BASI</name>
<evidence type="ECO:0000256" key="3">
    <source>
        <dbReference type="SAM" id="SignalP"/>
    </source>
</evidence>
<reference evidence="4" key="1">
    <citation type="submission" date="2023-03" db="EMBL/GenBank/DDBJ databases">
        <title>Mating type loci evolution in Malassezia.</title>
        <authorList>
            <person name="Coelho M.A."/>
        </authorList>
    </citation>
    <scope>NUCLEOTIDE SEQUENCE</scope>
    <source>
        <strain evidence="4">CBS 7876</strain>
    </source>
</reference>
<dbReference type="AlphaFoldDB" id="A0AAF0E4L1"/>
<dbReference type="Proteomes" id="UP001214603">
    <property type="component" value="Chromosome 4"/>
</dbReference>
<keyword evidence="2" id="KW-0812">Transmembrane</keyword>
<feature type="chain" id="PRO_5042005964" evidence="3">
    <location>
        <begin position="28"/>
        <end position="698"/>
    </location>
</feature>
<evidence type="ECO:0000313" key="4">
    <source>
        <dbReference type="EMBL" id="WFD03417.1"/>
    </source>
</evidence>
<protein>
    <submittedName>
        <fullName evidence="4">Uncharacterized protein</fullName>
    </submittedName>
</protein>
<proteinExistence type="predicted"/>
<feature type="compositionally biased region" description="Basic and acidic residues" evidence="1">
    <location>
        <begin position="143"/>
        <end position="157"/>
    </location>
</feature>
<accession>A0AAF0E4L1</accession>
<keyword evidence="2" id="KW-1133">Transmembrane helix</keyword>
<evidence type="ECO:0000256" key="2">
    <source>
        <dbReference type="SAM" id="Phobius"/>
    </source>
</evidence>
<feature type="region of interest" description="Disordered" evidence="1">
    <location>
        <begin position="442"/>
        <end position="466"/>
    </location>
</feature>
<feature type="compositionally biased region" description="Low complexity" evidence="1">
    <location>
        <begin position="666"/>
        <end position="686"/>
    </location>
</feature>
<feature type="compositionally biased region" description="Basic and acidic residues" evidence="1">
    <location>
        <begin position="562"/>
        <end position="571"/>
    </location>
</feature>
<dbReference type="EMBL" id="CP119937">
    <property type="protein sequence ID" value="WFD03417.1"/>
    <property type="molecule type" value="Genomic_DNA"/>
</dbReference>
<feature type="compositionally biased region" description="Low complexity" evidence="1">
    <location>
        <begin position="605"/>
        <end position="614"/>
    </location>
</feature>
<feature type="signal peptide" evidence="3">
    <location>
        <begin position="1"/>
        <end position="27"/>
    </location>
</feature>
<feature type="region of interest" description="Disordered" evidence="1">
    <location>
        <begin position="140"/>
        <end position="159"/>
    </location>
</feature>
<organism evidence="4 5">
    <name type="scientific">Malassezia obtusa</name>
    <dbReference type="NCBI Taxonomy" id="76774"/>
    <lineage>
        <taxon>Eukaryota</taxon>
        <taxon>Fungi</taxon>
        <taxon>Dikarya</taxon>
        <taxon>Basidiomycota</taxon>
        <taxon>Ustilaginomycotina</taxon>
        <taxon>Malasseziomycetes</taxon>
        <taxon>Malasseziales</taxon>
        <taxon>Malasseziaceae</taxon>
        <taxon>Malassezia</taxon>
    </lineage>
</organism>
<feature type="transmembrane region" description="Helical" evidence="2">
    <location>
        <begin position="94"/>
        <end position="118"/>
    </location>
</feature>
<keyword evidence="2" id="KW-0472">Membrane</keyword>
<sequence>MRPLSLSRPAVGVTLFYLLVPGPGARARPTPVAAPAFSLQSSALPSKSVNASMLPGSNPASLAWCYDVNALYSIEGQGRNPFEISDFDGVLEDYSIYIGTSIALAFVIILIMIVAVCLRDRHAGKHKKDEEDVPLTLLSTATLEHHTQRDAPRDAPRSRFLRAPRRISRVLRRRRGARAPSAARRISLEEPPHAPEPAPSAAAPALPTEATPAAPIGTELAELGLDAPPAHRAPAPLTLTIPEPPASAMPHTGSDVSVPVSVPDQSDVDAVNALPIEPEVAQPPAYIATPEHERPAPPLAGPSKAPHAPPLEEVGGTDELFAHVATDDKAVLTALRSAASAPGDTPSDPLGAAAARTVDAAPSALPGLPQLGAVVPSAPPMDPLPESAEHGSVAPPRTAQAPMERHSDASPPGKGKARHTSAALGAPAAPIGAPGLSYLAPSYESGSSHAAQPSASSKEAEAEAERASLAALLPSAPHDWAWSRDALPQYGATPSAPPDEYAAPSAPAALPDEYAAPSAPSALLGEHAAPSAPPNERSMPPTLPDEHAVPSDDPWPLAHPHAIGDADERALSHPTISAPALGAEARHVPMDEPGTSGTRAYADEASAVPVSAPATARPESLTGSRRRFPAPSAPPMPSTETSLPVPHMISTASAPPLESVGPSIDASTEPASSASSKRSASPGAGAERAASPAHTPPP</sequence>
<feature type="region of interest" description="Disordered" evidence="1">
    <location>
        <begin position="371"/>
        <end position="428"/>
    </location>
</feature>
<keyword evidence="3" id="KW-0732">Signal</keyword>
<gene>
    <name evidence="4" type="ORF">MOBT1_002106</name>
</gene>
<evidence type="ECO:0000256" key="1">
    <source>
        <dbReference type="SAM" id="MobiDB-lite"/>
    </source>
</evidence>
<feature type="region of interest" description="Disordered" evidence="1">
    <location>
        <begin position="172"/>
        <end position="210"/>
    </location>
</feature>
<feature type="compositionally biased region" description="Low complexity" evidence="1">
    <location>
        <begin position="199"/>
        <end position="210"/>
    </location>
</feature>
<keyword evidence="5" id="KW-1185">Reference proteome</keyword>
<evidence type="ECO:0000313" key="5">
    <source>
        <dbReference type="Proteomes" id="UP001214603"/>
    </source>
</evidence>
<feature type="region of interest" description="Disordered" evidence="1">
    <location>
        <begin position="488"/>
        <end position="698"/>
    </location>
</feature>